<dbReference type="PANTHER" id="PTHR43776">
    <property type="entry name" value="TRANSPORT ATP-BINDING PROTEIN"/>
    <property type="match status" value="1"/>
</dbReference>
<keyword evidence="2" id="KW-0813">Transport</keyword>
<evidence type="ECO:0000256" key="1">
    <source>
        <dbReference type="ARBA" id="ARBA00005417"/>
    </source>
</evidence>
<dbReference type="PANTHER" id="PTHR43776:SF7">
    <property type="entry name" value="D,D-DIPEPTIDE TRANSPORT ATP-BINDING PROTEIN DDPF-RELATED"/>
    <property type="match status" value="1"/>
</dbReference>
<keyword evidence="3" id="KW-0547">Nucleotide-binding</keyword>
<sequence length="220" mass="25341">MLLRVCNLAKNYEFKEHFYKKKQLVTVFKDVNFELDEAQTLLISGKSGVGKSTLARVLCMLEQPSFGQVFFKDINLFSLNFEEQRKLRKDLQFIFAEQKLALNPYKTVKKLIFECGRNFDVDFSVLDELLKELDLDKKLFALKANQLSGGELKKVALLRALLLEPKLLILDELTSSLDLQSASKILNLLKNLQDKTGISYIFITHQPRLFKGFCAKMFAM</sequence>
<dbReference type="GO" id="GO:0005524">
    <property type="term" value="F:ATP binding"/>
    <property type="evidence" value="ECO:0007669"/>
    <property type="project" value="UniProtKB-KW"/>
</dbReference>
<evidence type="ECO:0000259" key="5">
    <source>
        <dbReference type="PROSITE" id="PS50893"/>
    </source>
</evidence>
<evidence type="ECO:0000256" key="3">
    <source>
        <dbReference type="ARBA" id="ARBA00022741"/>
    </source>
</evidence>
<dbReference type="Pfam" id="PF00005">
    <property type="entry name" value="ABC_tran"/>
    <property type="match status" value="1"/>
</dbReference>
<dbReference type="GO" id="GO:0055085">
    <property type="term" value="P:transmembrane transport"/>
    <property type="evidence" value="ECO:0007669"/>
    <property type="project" value="UniProtKB-ARBA"/>
</dbReference>
<dbReference type="GO" id="GO:0016887">
    <property type="term" value="F:ATP hydrolysis activity"/>
    <property type="evidence" value="ECO:0007669"/>
    <property type="project" value="InterPro"/>
</dbReference>
<proteinExistence type="inferred from homology"/>
<protein>
    <submittedName>
        <fullName evidence="6">Nickel ABC transporter, ATP-binding protein</fullName>
    </submittedName>
</protein>
<dbReference type="Proteomes" id="UP000201169">
    <property type="component" value="Chromosome"/>
</dbReference>
<gene>
    <name evidence="6" type="primary">nikV</name>
    <name evidence="6" type="ORF">CAV_0200</name>
</gene>
<dbReference type="OrthoDB" id="5359273at2"/>
<dbReference type="Gene3D" id="3.40.50.300">
    <property type="entry name" value="P-loop containing nucleotide triphosphate hydrolases"/>
    <property type="match status" value="1"/>
</dbReference>
<dbReference type="PROSITE" id="PS50893">
    <property type="entry name" value="ABC_TRANSPORTER_2"/>
    <property type="match status" value="1"/>
</dbReference>
<dbReference type="EMBL" id="CP022347">
    <property type="protein sequence ID" value="ASQ29872.1"/>
    <property type="molecule type" value="Genomic_DNA"/>
</dbReference>
<dbReference type="SUPFAM" id="SSF52540">
    <property type="entry name" value="P-loop containing nucleoside triphosphate hydrolases"/>
    <property type="match status" value="1"/>
</dbReference>
<name>A0A222MW16_9BACT</name>
<accession>A0A222MW16</accession>
<dbReference type="InterPro" id="IPR003593">
    <property type="entry name" value="AAA+_ATPase"/>
</dbReference>
<dbReference type="SMART" id="SM00382">
    <property type="entry name" value="AAA"/>
    <property type="match status" value="1"/>
</dbReference>
<evidence type="ECO:0000256" key="4">
    <source>
        <dbReference type="ARBA" id="ARBA00022840"/>
    </source>
</evidence>
<reference evidence="6 7" key="1">
    <citation type="submission" date="2017-07" db="EMBL/GenBank/DDBJ databases">
        <title>Analysis of two Campylobacter avium genomes and identification of a novel hippuricase gene.</title>
        <authorList>
            <person name="Miller W.G."/>
            <person name="Chapman M.H."/>
            <person name="Yee E."/>
            <person name="Revez J."/>
            <person name="Bono J.L."/>
            <person name="Rossi M."/>
        </authorList>
    </citation>
    <scope>NUCLEOTIDE SEQUENCE [LARGE SCALE GENOMIC DNA]</scope>
    <source>
        <strain evidence="6 7">LMG 24591</strain>
    </source>
</reference>
<dbReference type="InterPro" id="IPR027417">
    <property type="entry name" value="P-loop_NTPase"/>
</dbReference>
<dbReference type="RefSeq" id="WP_094324665.1">
    <property type="nucleotide sequence ID" value="NZ_CP022347.1"/>
</dbReference>
<dbReference type="InterPro" id="IPR017871">
    <property type="entry name" value="ABC_transporter-like_CS"/>
</dbReference>
<comment type="similarity">
    <text evidence="1">Belongs to the ABC transporter superfamily.</text>
</comment>
<evidence type="ECO:0000313" key="7">
    <source>
        <dbReference type="Proteomes" id="UP000201169"/>
    </source>
</evidence>
<dbReference type="KEGG" id="cavi:CAV_0200"/>
<dbReference type="AlphaFoldDB" id="A0A222MW16"/>
<organism evidence="6 7">
    <name type="scientific">Campylobacter avium LMG 24591</name>
    <dbReference type="NCBI Taxonomy" id="522484"/>
    <lineage>
        <taxon>Bacteria</taxon>
        <taxon>Pseudomonadati</taxon>
        <taxon>Campylobacterota</taxon>
        <taxon>Epsilonproteobacteria</taxon>
        <taxon>Campylobacterales</taxon>
        <taxon>Campylobacteraceae</taxon>
        <taxon>Campylobacter</taxon>
    </lineage>
</organism>
<keyword evidence="4 6" id="KW-0067">ATP-binding</keyword>
<dbReference type="InterPro" id="IPR050319">
    <property type="entry name" value="ABC_transp_ATP-bind"/>
</dbReference>
<keyword evidence="7" id="KW-1185">Reference proteome</keyword>
<dbReference type="PROSITE" id="PS00211">
    <property type="entry name" value="ABC_TRANSPORTER_1"/>
    <property type="match status" value="1"/>
</dbReference>
<evidence type="ECO:0000313" key="6">
    <source>
        <dbReference type="EMBL" id="ASQ29872.1"/>
    </source>
</evidence>
<dbReference type="InterPro" id="IPR003439">
    <property type="entry name" value="ABC_transporter-like_ATP-bd"/>
</dbReference>
<evidence type="ECO:0000256" key="2">
    <source>
        <dbReference type="ARBA" id="ARBA00022448"/>
    </source>
</evidence>
<feature type="domain" description="ABC transporter" evidence="5">
    <location>
        <begin position="3"/>
        <end position="220"/>
    </location>
</feature>